<protein>
    <submittedName>
        <fullName evidence="2">NTP-binding protein</fullName>
    </submittedName>
</protein>
<proteinExistence type="predicted"/>
<dbReference type="KEGG" id="msq:BKP64_02260"/>
<dbReference type="AlphaFoldDB" id="A0A1D9GHX0"/>
<accession>A0A1D9GHX0</accession>
<dbReference type="Proteomes" id="UP000177445">
    <property type="component" value="Chromosome"/>
</dbReference>
<dbReference type="Gene3D" id="3.30.750.24">
    <property type="entry name" value="STAS domain"/>
    <property type="match status" value="1"/>
</dbReference>
<keyword evidence="3" id="KW-1185">Reference proteome</keyword>
<evidence type="ECO:0000313" key="2">
    <source>
        <dbReference type="EMBL" id="AOY87095.1"/>
    </source>
</evidence>
<dbReference type="Pfam" id="PF13466">
    <property type="entry name" value="STAS_2"/>
    <property type="match status" value="1"/>
</dbReference>
<feature type="domain" description="MlaB-like STAS" evidence="1">
    <location>
        <begin position="15"/>
        <end position="95"/>
    </location>
</feature>
<dbReference type="SUPFAM" id="SSF52091">
    <property type="entry name" value="SpoIIaa-like"/>
    <property type="match status" value="1"/>
</dbReference>
<dbReference type="RefSeq" id="WP_070965444.1">
    <property type="nucleotide sequence ID" value="NZ_CP017715.1"/>
</dbReference>
<evidence type="ECO:0000313" key="3">
    <source>
        <dbReference type="Proteomes" id="UP000177445"/>
    </source>
</evidence>
<dbReference type="OrthoDB" id="6371012at2"/>
<name>A0A1D9GHX0_9GAMM</name>
<dbReference type="CDD" id="cd07043">
    <property type="entry name" value="STAS_anti-anti-sigma_factors"/>
    <property type="match status" value="1"/>
</dbReference>
<gene>
    <name evidence="2" type="ORF">BKP64_02260</name>
</gene>
<dbReference type="InterPro" id="IPR058548">
    <property type="entry name" value="MlaB-like_STAS"/>
</dbReference>
<reference evidence="2 3" key="1">
    <citation type="submission" date="2016-10" db="EMBL/GenBank/DDBJ databases">
        <title>Marinobacter salinus sp. nov., a moderately halophilic bacterium isolated from a tidal flat environment.</title>
        <authorList>
            <person name="Park S.-J."/>
        </authorList>
    </citation>
    <scope>NUCLEOTIDE SEQUENCE [LARGE SCALE GENOMIC DNA]</scope>
    <source>
        <strain evidence="2 3">Hb8</strain>
    </source>
</reference>
<dbReference type="STRING" id="1874317.BKP64_02260"/>
<dbReference type="InterPro" id="IPR036513">
    <property type="entry name" value="STAS_dom_sf"/>
</dbReference>
<dbReference type="EMBL" id="CP017715">
    <property type="protein sequence ID" value="AOY87095.1"/>
    <property type="molecule type" value="Genomic_DNA"/>
</dbReference>
<sequence>MTSPASQVQLRDHALVVTGEVTADTVVGLRKEGEKLIGTVAADLVVDLENLAEAHSIVLSLLLCWQRLAGQRGIALSYRGVSDRLASLAALSNLDDQLVGFGPDSQHPSH</sequence>
<evidence type="ECO:0000259" key="1">
    <source>
        <dbReference type="Pfam" id="PF13466"/>
    </source>
</evidence>
<organism evidence="2 3">
    <name type="scientific">Marinobacter salinus</name>
    <dbReference type="NCBI Taxonomy" id="1874317"/>
    <lineage>
        <taxon>Bacteria</taxon>
        <taxon>Pseudomonadati</taxon>
        <taxon>Pseudomonadota</taxon>
        <taxon>Gammaproteobacteria</taxon>
        <taxon>Pseudomonadales</taxon>
        <taxon>Marinobacteraceae</taxon>
        <taxon>Marinobacter</taxon>
    </lineage>
</organism>